<feature type="transmembrane region" description="Helical" evidence="7">
    <location>
        <begin position="44"/>
        <end position="64"/>
    </location>
</feature>
<dbReference type="PANTHER" id="PTHR13439:SF0">
    <property type="entry name" value="TOPOISOMERASE I DAMAGE AFFECTED PROTEIN 4"/>
    <property type="match status" value="1"/>
</dbReference>
<evidence type="ECO:0000256" key="5">
    <source>
        <dbReference type="PROSITE-ProRule" id="PRU00205"/>
    </source>
</evidence>
<accession>A0A9W7CIB1</accession>
<name>A0A9W7CIB1_9STRA</name>
<proteinExistence type="predicted"/>
<evidence type="ECO:0000256" key="4">
    <source>
        <dbReference type="ARBA" id="ARBA00023136"/>
    </source>
</evidence>
<evidence type="ECO:0000256" key="3">
    <source>
        <dbReference type="ARBA" id="ARBA00022989"/>
    </source>
</evidence>
<feature type="transmembrane region" description="Helical" evidence="7">
    <location>
        <begin position="204"/>
        <end position="226"/>
    </location>
</feature>
<dbReference type="SMART" id="SM00724">
    <property type="entry name" value="TLC"/>
    <property type="match status" value="1"/>
</dbReference>
<evidence type="ECO:0000256" key="1">
    <source>
        <dbReference type="ARBA" id="ARBA00004141"/>
    </source>
</evidence>
<evidence type="ECO:0000256" key="2">
    <source>
        <dbReference type="ARBA" id="ARBA00022692"/>
    </source>
</evidence>
<dbReference type="GO" id="GO:0005783">
    <property type="term" value="C:endoplasmic reticulum"/>
    <property type="evidence" value="ECO:0007669"/>
    <property type="project" value="TreeGrafter"/>
</dbReference>
<comment type="subcellular location">
    <subcellularLocation>
        <location evidence="1">Membrane</location>
        <topology evidence="1">Multi-pass membrane protein</topology>
    </subcellularLocation>
</comment>
<feature type="region of interest" description="Disordered" evidence="6">
    <location>
        <begin position="313"/>
        <end position="371"/>
    </location>
</feature>
<dbReference type="InterPro" id="IPR050846">
    <property type="entry name" value="TLCD"/>
</dbReference>
<dbReference type="AlphaFoldDB" id="A0A9W7CIB1"/>
<dbReference type="GO" id="GO:0016020">
    <property type="term" value="C:membrane"/>
    <property type="evidence" value="ECO:0007669"/>
    <property type="project" value="UniProtKB-SubCell"/>
</dbReference>
<dbReference type="PANTHER" id="PTHR13439">
    <property type="entry name" value="CT120 PROTEIN"/>
    <property type="match status" value="1"/>
</dbReference>
<evidence type="ECO:0000256" key="6">
    <source>
        <dbReference type="SAM" id="MobiDB-lite"/>
    </source>
</evidence>
<feature type="compositionally biased region" description="Basic residues" evidence="6">
    <location>
        <begin position="350"/>
        <end position="371"/>
    </location>
</feature>
<dbReference type="EMBL" id="BRXX01000386">
    <property type="protein sequence ID" value="GMI08742.1"/>
    <property type="molecule type" value="Genomic_DNA"/>
</dbReference>
<protein>
    <recommendedName>
        <fullName evidence="8">TLC domain-containing protein</fullName>
    </recommendedName>
</protein>
<evidence type="ECO:0000259" key="8">
    <source>
        <dbReference type="PROSITE" id="PS50922"/>
    </source>
</evidence>
<gene>
    <name evidence="9" type="ORF">TrVE_jg9315</name>
</gene>
<keyword evidence="2 5" id="KW-0812">Transmembrane</keyword>
<dbReference type="Pfam" id="PF03798">
    <property type="entry name" value="TRAM_LAG1_CLN8"/>
    <property type="match status" value="1"/>
</dbReference>
<sequence length="371" mass="41814">MSIFLSLPTTIFTKILSLSSPLVSTVDGQISSLFPTISEGSTQITIILISFIFFVLVYLLEAYLQSPFPSKKLRHSWTVLTPSQIHALTVTFLGWTSFLNPDLWSSPQTLSSPSSYLGCCIICGYMLADLISVIFHFEQEGVEFLLHAVFSLAPYGMCLVTGKFVGFSAAALIAESSTTFLNWRSCMIQSGRSASKGFEVVQGLFFVVFITVRCLICWTTLTPFWFKLVYDEWFNGGDFGGSNLITFHWLLLTSVFIVMNGLNFMWSQQMIKIALGLSVSSKKTKKVKPLKKGITVVNFFVTLPCVILGGEGEKDSKKKNEEKEKKSEGVRKSVRKKKEEKERKEESVRRSGRKKTRNISRSKSRERKKKQ</sequence>
<feature type="transmembrane region" description="Helical" evidence="7">
    <location>
        <begin position="246"/>
        <end position="266"/>
    </location>
</feature>
<organism evidence="9 10">
    <name type="scientific">Triparma verrucosa</name>
    <dbReference type="NCBI Taxonomy" id="1606542"/>
    <lineage>
        <taxon>Eukaryota</taxon>
        <taxon>Sar</taxon>
        <taxon>Stramenopiles</taxon>
        <taxon>Ochrophyta</taxon>
        <taxon>Bolidophyceae</taxon>
        <taxon>Parmales</taxon>
        <taxon>Triparmaceae</taxon>
        <taxon>Triparma</taxon>
    </lineage>
</organism>
<evidence type="ECO:0000256" key="7">
    <source>
        <dbReference type="SAM" id="Phobius"/>
    </source>
</evidence>
<reference evidence="10" key="1">
    <citation type="journal article" date="2023" name="Commun. Biol.">
        <title>Genome analysis of Parmales, the sister group of diatoms, reveals the evolutionary specialization of diatoms from phago-mixotrophs to photoautotrophs.</title>
        <authorList>
            <person name="Ban H."/>
            <person name="Sato S."/>
            <person name="Yoshikawa S."/>
            <person name="Yamada K."/>
            <person name="Nakamura Y."/>
            <person name="Ichinomiya M."/>
            <person name="Sato N."/>
            <person name="Blanc-Mathieu R."/>
            <person name="Endo H."/>
            <person name="Kuwata A."/>
            <person name="Ogata H."/>
        </authorList>
    </citation>
    <scope>NUCLEOTIDE SEQUENCE [LARGE SCALE GENOMIC DNA]</scope>
    <source>
        <strain evidence="10">NIES 3699</strain>
    </source>
</reference>
<feature type="compositionally biased region" description="Basic and acidic residues" evidence="6">
    <location>
        <begin position="313"/>
        <end position="349"/>
    </location>
</feature>
<keyword evidence="10" id="KW-1185">Reference proteome</keyword>
<dbReference type="Proteomes" id="UP001165160">
    <property type="component" value="Unassembled WGS sequence"/>
</dbReference>
<evidence type="ECO:0000313" key="10">
    <source>
        <dbReference type="Proteomes" id="UP001165160"/>
    </source>
</evidence>
<keyword evidence="4 5" id="KW-0472">Membrane</keyword>
<dbReference type="PROSITE" id="PS50922">
    <property type="entry name" value="TLC"/>
    <property type="match status" value="1"/>
</dbReference>
<evidence type="ECO:0000313" key="9">
    <source>
        <dbReference type="EMBL" id="GMI08742.1"/>
    </source>
</evidence>
<dbReference type="InterPro" id="IPR006634">
    <property type="entry name" value="TLC-dom"/>
</dbReference>
<comment type="caution">
    <text evidence="9">The sequence shown here is derived from an EMBL/GenBank/DDBJ whole genome shotgun (WGS) entry which is preliminary data.</text>
</comment>
<feature type="domain" description="TLC" evidence="8">
    <location>
        <begin position="72"/>
        <end position="279"/>
    </location>
</feature>
<feature type="transmembrane region" description="Helical" evidence="7">
    <location>
        <begin position="115"/>
        <end position="135"/>
    </location>
</feature>
<keyword evidence="3 7" id="KW-1133">Transmembrane helix</keyword>
<dbReference type="GO" id="GO:0055088">
    <property type="term" value="P:lipid homeostasis"/>
    <property type="evidence" value="ECO:0007669"/>
    <property type="project" value="TreeGrafter"/>
</dbReference>